<protein>
    <recommendedName>
        <fullName evidence="2">Small ubiquitin-related modifier</fullName>
        <shortName evidence="2">SUMO</shortName>
    </recommendedName>
</protein>
<dbReference type="eggNOG" id="KOG1769">
    <property type="taxonomic scope" value="Eukaryota"/>
</dbReference>
<dbReference type="InParanoid" id="A0A1X7UGJ7"/>
<dbReference type="Proteomes" id="UP000007879">
    <property type="component" value="Unassembled WGS sequence"/>
</dbReference>
<comment type="similarity">
    <text evidence="1 2">Belongs to the ubiquitin family. SUMO subfamily.</text>
</comment>
<feature type="compositionally biased region" description="Basic and acidic residues" evidence="3">
    <location>
        <begin position="1"/>
        <end position="11"/>
    </location>
</feature>
<dbReference type="AlphaFoldDB" id="A0A1X7UGJ7"/>
<dbReference type="InterPro" id="IPR029071">
    <property type="entry name" value="Ubiquitin-like_domsf"/>
</dbReference>
<organism evidence="5">
    <name type="scientific">Amphimedon queenslandica</name>
    <name type="common">Sponge</name>
    <dbReference type="NCBI Taxonomy" id="400682"/>
    <lineage>
        <taxon>Eukaryota</taxon>
        <taxon>Metazoa</taxon>
        <taxon>Porifera</taxon>
        <taxon>Demospongiae</taxon>
        <taxon>Heteroscleromorpha</taxon>
        <taxon>Haplosclerida</taxon>
        <taxon>Niphatidae</taxon>
        <taxon>Amphimedon</taxon>
    </lineage>
</organism>
<keyword evidence="2" id="KW-0539">Nucleus</keyword>
<evidence type="ECO:0000313" key="6">
    <source>
        <dbReference type="Proteomes" id="UP000007879"/>
    </source>
</evidence>
<dbReference type="PROSITE" id="PS50053">
    <property type="entry name" value="UBIQUITIN_2"/>
    <property type="match status" value="1"/>
</dbReference>
<dbReference type="SMART" id="SM00213">
    <property type="entry name" value="UBQ"/>
    <property type="match status" value="1"/>
</dbReference>
<proteinExistence type="inferred from homology"/>
<feature type="domain" description="Ubiquitin-like" evidence="4">
    <location>
        <begin position="18"/>
        <end position="95"/>
    </location>
</feature>
<dbReference type="EnsemblMetazoa" id="XM_003388015.3">
    <property type="protein sequence ID" value="XP_003388063.1"/>
    <property type="gene ID" value="LOC100637216"/>
</dbReference>
<sequence length="99" mass="11189">MSEDSKPDVKPDAAGSGEHINLKVTGQDSSVVHFKIKKNTQFKKLMTAYCDRQGYQRNSIRFIFDGTQIQEDQTPIDLDMEDEDTIEVFQAQTGGGRVY</sequence>
<dbReference type="GO" id="GO:0005634">
    <property type="term" value="C:nucleus"/>
    <property type="evidence" value="ECO:0007669"/>
    <property type="project" value="UniProtKB-SubCell"/>
</dbReference>
<evidence type="ECO:0000256" key="1">
    <source>
        <dbReference type="ARBA" id="ARBA00009185"/>
    </source>
</evidence>
<dbReference type="STRING" id="400682.A0A1X7UGJ7"/>
<accession>A0A1X7UGJ7</accession>
<keyword evidence="2" id="KW-0833">Ubl conjugation pathway</keyword>
<feature type="region of interest" description="Disordered" evidence="3">
    <location>
        <begin position="1"/>
        <end position="22"/>
    </location>
</feature>
<dbReference type="OrthoDB" id="442921at2759"/>
<dbReference type="InterPro" id="IPR022617">
    <property type="entry name" value="Rad60/SUMO-like_dom"/>
</dbReference>
<evidence type="ECO:0000313" key="5">
    <source>
        <dbReference type="EnsemblMetazoa" id="Aqu2.1.26770_001"/>
    </source>
</evidence>
<dbReference type="CDD" id="cd16115">
    <property type="entry name" value="Ubl_SUMO2_3_4"/>
    <property type="match status" value="1"/>
</dbReference>
<dbReference type="KEGG" id="aqu:100637216"/>
<reference evidence="6" key="1">
    <citation type="journal article" date="2010" name="Nature">
        <title>The Amphimedon queenslandica genome and the evolution of animal complexity.</title>
        <authorList>
            <person name="Srivastava M."/>
            <person name="Simakov O."/>
            <person name="Chapman J."/>
            <person name="Fahey B."/>
            <person name="Gauthier M.E."/>
            <person name="Mitros T."/>
            <person name="Richards G.S."/>
            <person name="Conaco C."/>
            <person name="Dacre M."/>
            <person name="Hellsten U."/>
            <person name="Larroux C."/>
            <person name="Putnam N.H."/>
            <person name="Stanke M."/>
            <person name="Adamska M."/>
            <person name="Darling A."/>
            <person name="Degnan S.M."/>
            <person name="Oakley T.H."/>
            <person name="Plachetzki D.C."/>
            <person name="Zhai Y."/>
            <person name="Adamski M."/>
            <person name="Calcino A."/>
            <person name="Cummins S.F."/>
            <person name="Goodstein D.M."/>
            <person name="Harris C."/>
            <person name="Jackson D.J."/>
            <person name="Leys S.P."/>
            <person name="Shu S."/>
            <person name="Woodcroft B.J."/>
            <person name="Vervoort M."/>
            <person name="Kosik K.S."/>
            <person name="Manning G."/>
            <person name="Degnan B.M."/>
            <person name="Rokhsar D.S."/>
        </authorList>
    </citation>
    <scope>NUCLEOTIDE SEQUENCE [LARGE SCALE GENOMIC DNA]</scope>
</reference>
<dbReference type="PANTHER" id="PTHR10562">
    <property type="entry name" value="SMALL UBIQUITIN-RELATED MODIFIER"/>
    <property type="match status" value="1"/>
</dbReference>
<comment type="subcellular location">
    <subcellularLocation>
        <location evidence="2">Nucleus</location>
    </subcellularLocation>
</comment>
<dbReference type="SUPFAM" id="SSF54236">
    <property type="entry name" value="Ubiquitin-like"/>
    <property type="match status" value="1"/>
</dbReference>
<dbReference type="FunFam" id="3.10.20.90:FF:000174">
    <property type="entry name" value="Small ubiquitin-related modifier"/>
    <property type="match status" value="1"/>
</dbReference>
<dbReference type="InterPro" id="IPR000626">
    <property type="entry name" value="Ubiquitin-like_dom"/>
</dbReference>
<dbReference type="Gene3D" id="3.10.20.90">
    <property type="entry name" value="Phosphatidylinositol 3-kinase Catalytic Subunit, Chain A, domain 1"/>
    <property type="match status" value="1"/>
</dbReference>
<gene>
    <name evidence="5" type="primary">100637216</name>
</gene>
<name>A0A1X7UGJ7_AMPQE</name>
<evidence type="ECO:0000256" key="3">
    <source>
        <dbReference type="SAM" id="MobiDB-lite"/>
    </source>
</evidence>
<dbReference type="EnsemblMetazoa" id="Aqu2.1.26770_001">
    <property type="protein sequence ID" value="Aqu2.1.26770_001"/>
    <property type="gene ID" value="Aqu2.1.26770"/>
</dbReference>
<dbReference type="FunCoup" id="A0A1X7UGJ7">
    <property type="interactions" value="1014"/>
</dbReference>
<evidence type="ECO:0000259" key="4">
    <source>
        <dbReference type="PROSITE" id="PS50053"/>
    </source>
</evidence>
<evidence type="ECO:0000256" key="2">
    <source>
        <dbReference type="RuleBase" id="RU361190"/>
    </source>
</evidence>
<keyword evidence="6" id="KW-1185">Reference proteome</keyword>
<dbReference type="Pfam" id="PF11976">
    <property type="entry name" value="Rad60-SLD"/>
    <property type="match status" value="1"/>
</dbReference>
<reference evidence="5" key="2">
    <citation type="submission" date="2017-05" db="UniProtKB">
        <authorList>
            <consortium name="EnsemblMetazoa"/>
        </authorList>
    </citation>
    <scope>IDENTIFICATION</scope>
</reference>